<dbReference type="AlphaFoldDB" id="E5B3F5"/>
<organism evidence="1">
    <name type="scientific">Erwinia amylovora ATCC BAA-2158</name>
    <dbReference type="NCBI Taxonomy" id="889211"/>
    <lineage>
        <taxon>Bacteria</taxon>
        <taxon>Pseudomonadati</taxon>
        <taxon>Pseudomonadota</taxon>
        <taxon>Gammaproteobacteria</taxon>
        <taxon>Enterobacterales</taxon>
        <taxon>Erwiniaceae</taxon>
        <taxon>Erwinia</taxon>
    </lineage>
</organism>
<accession>E5B3F5</accession>
<protein>
    <submittedName>
        <fullName evidence="1">Uncharacterized protein</fullName>
    </submittedName>
</protein>
<name>E5B3F5_ERWAM</name>
<dbReference type="EMBL" id="FR719189">
    <property type="protein sequence ID" value="CBX79942.1"/>
    <property type="molecule type" value="Genomic_DNA"/>
</dbReference>
<sequence length="72" mass="8707">MSLYRRAGGAKNWPVNVKVFIPKNIYLELFFYKKRHFFGFYLFEIKKTPIRARHNAEAHSELQIYNCLNLVR</sequence>
<proteinExistence type="predicted"/>
<evidence type="ECO:0000313" key="1">
    <source>
        <dbReference type="EMBL" id="CBX79942.1"/>
    </source>
</evidence>
<gene>
    <name evidence="1" type="ORF">EAIL5_1122</name>
</gene>
<reference evidence="1" key="1">
    <citation type="journal article" date="2011" name="J. Bacteriol.">
        <title>Genome Sequence of an Erwinia amylovora Strain with Pathogenicity Restricted to Rubus Plants.</title>
        <authorList>
            <person name="Powney R."/>
            <person name="Smits T.H."/>
            <person name="Sawbridge T."/>
            <person name="Frey B."/>
            <person name="Blom J."/>
            <person name="Frey J.E."/>
            <person name="Plummer K.M."/>
            <person name="Beer S.V."/>
            <person name="Luck J."/>
            <person name="Duffy B."/>
            <person name="Rodoni B."/>
        </authorList>
    </citation>
    <scope>NUCLEOTIDE SEQUENCE</scope>
    <source>
        <strain evidence="1">ATCC BAA-2158</strain>
    </source>
</reference>